<dbReference type="AlphaFoldDB" id="A0A3L9M5R0"/>
<proteinExistence type="predicted"/>
<comment type="caution">
    <text evidence="1">The sequence shown here is derived from an EMBL/GenBank/DDBJ whole genome shotgun (WGS) entry which is preliminary data.</text>
</comment>
<sequence>MNKEFRYHPVIDGLKVNEDGTEVLLNGNKLTIKEFYVAETKRVRRNVNFLSRNITITRLVCECFHGLAENKGLSATLIDPTKGDHYTNIYWAKRGMKINPIRHRKVTEENHKEIQERLASGEKMKDIIKDFPFTNATYCIYKRLYGKKEK</sequence>
<dbReference type="EMBL" id="RDOJ01000013">
    <property type="protein sequence ID" value="RLZ08567.1"/>
    <property type="molecule type" value="Genomic_DNA"/>
</dbReference>
<dbReference type="OrthoDB" id="1444218at2"/>
<accession>A0A3L9M5R0</accession>
<reference evidence="1 2" key="1">
    <citation type="submission" date="2018-10" db="EMBL/GenBank/DDBJ databases">
        <authorList>
            <person name="Chen X."/>
        </authorList>
    </citation>
    <scope>NUCLEOTIDE SEQUENCE [LARGE SCALE GENOMIC DNA]</scope>
    <source>
        <strain evidence="1 2">YIM 102668</strain>
    </source>
</reference>
<evidence type="ECO:0000313" key="2">
    <source>
        <dbReference type="Proteomes" id="UP000275348"/>
    </source>
</evidence>
<evidence type="ECO:0000313" key="1">
    <source>
        <dbReference type="EMBL" id="RLZ08567.1"/>
    </source>
</evidence>
<gene>
    <name evidence="1" type="ORF">EAH69_09640</name>
</gene>
<dbReference type="Proteomes" id="UP000275348">
    <property type="component" value="Unassembled WGS sequence"/>
</dbReference>
<name>A0A3L9M5R0_9FLAO</name>
<organism evidence="1 2">
    <name type="scientific">Faecalibacter macacae</name>
    <dbReference type="NCBI Taxonomy" id="1859289"/>
    <lineage>
        <taxon>Bacteria</taxon>
        <taxon>Pseudomonadati</taxon>
        <taxon>Bacteroidota</taxon>
        <taxon>Flavobacteriia</taxon>
        <taxon>Flavobacteriales</taxon>
        <taxon>Weeksellaceae</taxon>
        <taxon>Faecalibacter</taxon>
    </lineage>
</organism>
<keyword evidence="2" id="KW-1185">Reference proteome</keyword>
<dbReference type="RefSeq" id="WP_121934997.1">
    <property type="nucleotide sequence ID" value="NZ_RDOJ01000013.1"/>
</dbReference>
<protein>
    <submittedName>
        <fullName evidence="1">Uncharacterized protein</fullName>
    </submittedName>
</protein>